<dbReference type="Proteomes" id="UP000034164">
    <property type="component" value="Unassembled WGS sequence"/>
</dbReference>
<dbReference type="EMBL" id="LCZI01000988">
    <property type="protein sequence ID" value="KKZ63331.1"/>
    <property type="molecule type" value="Genomic_DNA"/>
</dbReference>
<feature type="compositionally biased region" description="Polar residues" evidence="1">
    <location>
        <begin position="466"/>
        <end position="476"/>
    </location>
</feature>
<gene>
    <name evidence="2" type="ORF">EMCG_02332</name>
</gene>
<comment type="caution">
    <text evidence="2">The sequence shown here is derived from an EMBL/GenBank/DDBJ whole genome shotgun (WGS) entry which is preliminary data.</text>
</comment>
<protein>
    <submittedName>
        <fullName evidence="2">Uncharacterized protein</fullName>
    </submittedName>
</protein>
<feature type="compositionally biased region" description="Basic and acidic residues" evidence="1">
    <location>
        <begin position="1"/>
        <end position="19"/>
    </location>
</feature>
<organism evidence="2 3">
    <name type="scientific">[Emmonsia] crescens</name>
    <dbReference type="NCBI Taxonomy" id="73230"/>
    <lineage>
        <taxon>Eukaryota</taxon>
        <taxon>Fungi</taxon>
        <taxon>Dikarya</taxon>
        <taxon>Ascomycota</taxon>
        <taxon>Pezizomycotina</taxon>
        <taxon>Eurotiomycetes</taxon>
        <taxon>Eurotiomycetidae</taxon>
        <taxon>Onygenales</taxon>
        <taxon>Ajellomycetaceae</taxon>
        <taxon>Emergomyces</taxon>
    </lineage>
</organism>
<feature type="region of interest" description="Disordered" evidence="1">
    <location>
        <begin position="209"/>
        <end position="310"/>
    </location>
</feature>
<feature type="region of interest" description="Disordered" evidence="1">
    <location>
        <begin position="330"/>
        <end position="489"/>
    </location>
</feature>
<sequence>MLPKKKILENPTRPDKPDKPLQPQTTTTKIRSRQRTQQQARRTLPQSKSRIDRQRQHRLALGGNTRSQKTLTQIDFVKQAQAFLARDDENEDGPDLGYIDGDNGDGDYGMGSVRSSKRRKSSENGKGGSSRKKVGSRIVGRKKANDIDEEDDDRTLTQMGYVMPSNGWDHDSRNHQVQAGLGWVRRGVHMQTIGEEPEAELGDGALQEARAKGEDQMGRRTRKRKASEVDAECSPVQNELPPSRDPGGGPSSEAPRTPRKPIRLVIPSSQSPDSPDLIIYPWTFKEPPPRFPLAPLSRNMTPKKAASPFLKSECKTPIRVSQVAQYEIPESSFDSAGTSSPIRSCAEGPAGGLETTPTTSPPVVPEEDSNKTLSTLSHSLPNQLREEDLKIDPGNSGTNVRDAEKSKNRVIYETDAESGGEEFHDSNSHISGDEIDSCRTQSQLFHDSRSRNEEDDDNNILHALPSQRSNSDQETCNDLPGTTLGSEPSMLYYRKPMSSAFDPGSELDNIDTQRLAELFPDPQVENQDYAIHPLSTIPEEHEAEQEKPDDAPTRRSAENSHTDFVPNSPPRQQPDTTAERNIPPPSSPPVVLVASSQQNDMGDAEPDVTECIDSQSSCRGLVTASQLLTESMMESIPDPPMWTSSQYLSQEEQDNTVET</sequence>
<feature type="region of interest" description="Disordered" evidence="1">
    <location>
        <begin position="521"/>
        <end position="612"/>
    </location>
</feature>
<feature type="compositionally biased region" description="Polar residues" evidence="1">
    <location>
        <begin position="332"/>
        <end position="342"/>
    </location>
</feature>
<name>A0A0G2J943_9EURO</name>
<feature type="region of interest" description="Disordered" evidence="1">
    <location>
        <begin position="1"/>
        <end position="67"/>
    </location>
</feature>
<feature type="compositionally biased region" description="Polar residues" evidence="1">
    <location>
        <begin position="371"/>
        <end position="382"/>
    </location>
</feature>
<feature type="compositionally biased region" description="Basic residues" evidence="1">
    <location>
        <begin position="129"/>
        <end position="142"/>
    </location>
</feature>
<evidence type="ECO:0000313" key="3">
    <source>
        <dbReference type="Proteomes" id="UP000034164"/>
    </source>
</evidence>
<dbReference type="VEuPathDB" id="FungiDB:EMCG_02332"/>
<feature type="region of interest" description="Disordered" evidence="1">
    <location>
        <begin position="635"/>
        <end position="659"/>
    </location>
</feature>
<feature type="compositionally biased region" description="Low complexity" evidence="1">
    <location>
        <begin position="35"/>
        <end position="46"/>
    </location>
</feature>
<evidence type="ECO:0000313" key="2">
    <source>
        <dbReference type="EMBL" id="KKZ63331.1"/>
    </source>
</evidence>
<feature type="compositionally biased region" description="Basic and acidic residues" evidence="1">
    <location>
        <begin position="209"/>
        <end position="218"/>
    </location>
</feature>
<accession>A0A0G2J943</accession>
<dbReference type="AlphaFoldDB" id="A0A0G2J943"/>
<evidence type="ECO:0000256" key="1">
    <source>
        <dbReference type="SAM" id="MobiDB-lite"/>
    </source>
</evidence>
<reference evidence="3" key="1">
    <citation type="journal article" date="2015" name="PLoS Genet.">
        <title>The dynamic genome and transcriptome of the human fungal pathogen Blastomyces and close relative Emmonsia.</title>
        <authorList>
            <person name="Munoz J.F."/>
            <person name="Gauthier G.M."/>
            <person name="Desjardins C.A."/>
            <person name="Gallo J.E."/>
            <person name="Holder J."/>
            <person name="Sullivan T.D."/>
            <person name="Marty A.J."/>
            <person name="Carmen J.C."/>
            <person name="Chen Z."/>
            <person name="Ding L."/>
            <person name="Gujja S."/>
            <person name="Magrini V."/>
            <person name="Misas E."/>
            <person name="Mitreva M."/>
            <person name="Priest M."/>
            <person name="Saif S."/>
            <person name="Whiston E.A."/>
            <person name="Young S."/>
            <person name="Zeng Q."/>
            <person name="Goldman W.E."/>
            <person name="Mardis E.R."/>
            <person name="Taylor J.W."/>
            <person name="McEwen J.G."/>
            <person name="Clay O.K."/>
            <person name="Klein B.S."/>
            <person name="Cuomo C.A."/>
        </authorList>
    </citation>
    <scope>NUCLEOTIDE SEQUENCE [LARGE SCALE GENOMIC DNA]</scope>
    <source>
        <strain evidence="3">UAMH 3008</strain>
    </source>
</reference>
<dbReference type="OrthoDB" id="73788at2759"/>
<feature type="compositionally biased region" description="Basic and acidic residues" evidence="1">
    <location>
        <begin position="401"/>
        <end position="412"/>
    </location>
</feature>
<proteinExistence type="predicted"/>
<feature type="compositionally biased region" description="Basic and acidic residues" evidence="1">
    <location>
        <begin position="538"/>
        <end position="561"/>
    </location>
</feature>
<feature type="region of interest" description="Disordered" evidence="1">
    <location>
        <begin position="85"/>
        <end position="152"/>
    </location>
</feature>